<dbReference type="EMBL" id="RCHS01001937">
    <property type="protein sequence ID" value="RMX50536.1"/>
    <property type="molecule type" value="Genomic_DNA"/>
</dbReference>
<name>A0A3M6UAB8_POCDA</name>
<dbReference type="Proteomes" id="UP000275408">
    <property type="component" value="Unassembled WGS sequence"/>
</dbReference>
<organism evidence="1 2">
    <name type="scientific">Pocillopora damicornis</name>
    <name type="common">Cauliflower coral</name>
    <name type="synonym">Millepora damicornis</name>
    <dbReference type="NCBI Taxonomy" id="46731"/>
    <lineage>
        <taxon>Eukaryota</taxon>
        <taxon>Metazoa</taxon>
        <taxon>Cnidaria</taxon>
        <taxon>Anthozoa</taxon>
        <taxon>Hexacorallia</taxon>
        <taxon>Scleractinia</taxon>
        <taxon>Astrocoeniina</taxon>
        <taxon>Pocilloporidae</taxon>
        <taxon>Pocillopora</taxon>
    </lineage>
</organism>
<protein>
    <submittedName>
        <fullName evidence="1">Uncharacterized protein</fullName>
    </submittedName>
</protein>
<evidence type="ECO:0000313" key="1">
    <source>
        <dbReference type="EMBL" id="RMX50536.1"/>
    </source>
</evidence>
<dbReference type="AlphaFoldDB" id="A0A3M6UAB8"/>
<accession>A0A3M6UAB8</accession>
<proteinExistence type="predicted"/>
<evidence type="ECO:0000313" key="2">
    <source>
        <dbReference type="Proteomes" id="UP000275408"/>
    </source>
</evidence>
<sequence>MAKCFNPGLPRIVEETESYGGQVTASKPTVPTVQKVSWTESSISQEWLKRMSLVKTSVFAIKPGINQIKINTKDMQISTTQYTSRQFKSGRKSQSLDGLRRQSALTELKERAKISSLNRPSSVKSLNIEDTNRRKPDSTYICLLNGIT</sequence>
<keyword evidence="2" id="KW-1185">Reference proteome</keyword>
<reference evidence="1 2" key="1">
    <citation type="journal article" date="2018" name="Sci. Rep.">
        <title>Comparative analysis of the Pocillopora damicornis genome highlights role of immune system in coral evolution.</title>
        <authorList>
            <person name="Cunning R."/>
            <person name="Bay R.A."/>
            <person name="Gillette P."/>
            <person name="Baker A.C."/>
            <person name="Traylor-Knowles N."/>
        </authorList>
    </citation>
    <scope>NUCLEOTIDE SEQUENCE [LARGE SCALE GENOMIC DNA]</scope>
    <source>
        <strain evidence="1">RSMAS</strain>
        <tissue evidence="1">Whole animal</tissue>
    </source>
</reference>
<gene>
    <name evidence="1" type="ORF">pdam_00008741</name>
</gene>
<comment type="caution">
    <text evidence="1">The sequence shown here is derived from an EMBL/GenBank/DDBJ whole genome shotgun (WGS) entry which is preliminary data.</text>
</comment>